<accession>A0AA37VAZ0</accession>
<organism evidence="2 3">
    <name type="scientific">Roseisolibacter agri</name>
    <dbReference type="NCBI Taxonomy" id="2014610"/>
    <lineage>
        <taxon>Bacteria</taxon>
        <taxon>Pseudomonadati</taxon>
        <taxon>Gemmatimonadota</taxon>
        <taxon>Gemmatimonadia</taxon>
        <taxon>Gemmatimonadales</taxon>
        <taxon>Gemmatimonadaceae</taxon>
        <taxon>Roseisolibacter</taxon>
    </lineage>
</organism>
<dbReference type="EMBL" id="BRXS01000003">
    <property type="protein sequence ID" value="GLC25918.1"/>
    <property type="molecule type" value="Genomic_DNA"/>
</dbReference>
<comment type="caution">
    <text evidence="2">The sequence shown here is derived from an EMBL/GenBank/DDBJ whole genome shotgun (WGS) entry which is preliminary data.</text>
</comment>
<dbReference type="InterPro" id="IPR036568">
    <property type="entry name" value="GGCT-like_sf"/>
</dbReference>
<dbReference type="Gene3D" id="3.10.490.10">
    <property type="entry name" value="Gamma-glutamyl cyclotransferase-like"/>
    <property type="match status" value="1"/>
</dbReference>
<reference evidence="2" key="1">
    <citation type="submission" date="2022-08" db="EMBL/GenBank/DDBJ databases">
        <title>Draft genome sequencing of Roseisolibacter agri AW1220.</title>
        <authorList>
            <person name="Tobiishi Y."/>
            <person name="Tonouchi A."/>
        </authorList>
    </citation>
    <scope>NUCLEOTIDE SEQUENCE</scope>
    <source>
        <strain evidence="2">AW1220</strain>
    </source>
</reference>
<dbReference type="Pfam" id="PF06094">
    <property type="entry name" value="GGACT"/>
    <property type="match status" value="1"/>
</dbReference>
<dbReference type="InterPro" id="IPR009288">
    <property type="entry name" value="AIG2-like_dom"/>
</dbReference>
<proteinExistence type="predicted"/>
<sequence>MPLLFSYGTLRDPAVQLATFGRLLDGRPDALVGFAREEHAVDDAAFVAASGRAQHAIVRRTGRDEDRVPGAVLELTDAELARADAYEPAGYVRIAARLASGAEAWVYADASAA</sequence>
<evidence type="ECO:0000313" key="2">
    <source>
        <dbReference type="EMBL" id="GLC25918.1"/>
    </source>
</evidence>
<evidence type="ECO:0000259" key="1">
    <source>
        <dbReference type="Pfam" id="PF06094"/>
    </source>
</evidence>
<dbReference type="SUPFAM" id="SSF110857">
    <property type="entry name" value="Gamma-glutamyl cyclotransferase-like"/>
    <property type="match status" value="1"/>
</dbReference>
<dbReference type="AlphaFoldDB" id="A0AA37VAZ0"/>
<protein>
    <recommendedName>
        <fullName evidence="1">Gamma-glutamylcyclotransferase AIG2-like domain-containing protein</fullName>
    </recommendedName>
</protein>
<gene>
    <name evidence="2" type="ORF">rosag_24310</name>
</gene>
<dbReference type="InterPro" id="IPR013024">
    <property type="entry name" value="GGCT-like"/>
</dbReference>
<keyword evidence="3" id="KW-1185">Reference proteome</keyword>
<name>A0AA37VAZ0_9BACT</name>
<feature type="domain" description="Gamma-glutamylcyclotransferase AIG2-like" evidence="1">
    <location>
        <begin position="4"/>
        <end position="108"/>
    </location>
</feature>
<dbReference type="CDD" id="cd06661">
    <property type="entry name" value="GGCT_like"/>
    <property type="match status" value="1"/>
</dbReference>
<dbReference type="RefSeq" id="WP_284350380.1">
    <property type="nucleotide sequence ID" value="NZ_BRXS01000003.1"/>
</dbReference>
<evidence type="ECO:0000313" key="3">
    <source>
        <dbReference type="Proteomes" id="UP001161325"/>
    </source>
</evidence>
<dbReference type="Proteomes" id="UP001161325">
    <property type="component" value="Unassembled WGS sequence"/>
</dbReference>